<evidence type="ECO:0000313" key="2">
    <source>
        <dbReference type="EMBL" id="RYN62187.1"/>
    </source>
</evidence>
<gene>
    <name evidence="2" type="ORF">AA0114_g655</name>
</gene>
<protein>
    <submittedName>
        <fullName evidence="2">Uncharacterized protein</fullName>
    </submittedName>
</protein>
<organism evidence="2 3">
    <name type="scientific">Alternaria tenuissima</name>
    <dbReference type="NCBI Taxonomy" id="119927"/>
    <lineage>
        <taxon>Eukaryota</taxon>
        <taxon>Fungi</taxon>
        <taxon>Dikarya</taxon>
        <taxon>Ascomycota</taxon>
        <taxon>Pezizomycotina</taxon>
        <taxon>Dothideomycetes</taxon>
        <taxon>Pleosporomycetidae</taxon>
        <taxon>Pleosporales</taxon>
        <taxon>Pleosporineae</taxon>
        <taxon>Pleosporaceae</taxon>
        <taxon>Alternaria</taxon>
        <taxon>Alternaria sect. Alternaria</taxon>
        <taxon>Alternaria alternata complex</taxon>
    </lineage>
</organism>
<evidence type="ECO:0000256" key="1">
    <source>
        <dbReference type="SAM" id="MobiDB-lite"/>
    </source>
</evidence>
<sequence>MGRGAYDTTGTPKPHHAPPSSPPPSILNCIMAG</sequence>
<comment type="caution">
    <text evidence="2">The sequence shown here is derived from an EMBL/GenBank/DDBJ whole genome shotgun (WGS) entry which is preliminary data.</text>
</comment>
<proteinExistence type="predicted"/>
<evidence type="ECO:0000313" key="3">
    <source>
        <dbReference type="Proteomes" id="UP000292402"/>
    </source>
</evidence>
<reference evidence="3" key="1">
    <citation type="journal article" date="2019" name="bioRxiv">
        <title>Genomics, evolutionary history and diagnostics of the Alternaria alternata species group including apple and Asian pear pathotypes.</title>
        <authorList>
            <person name="Armitage A.D."/>
            <person name="Cockerton H.M."/>
            <person name="Sreenivasaprasad S."/>
            <person name="Woodhall J.W."/>
            <person name="Lane C.R."/>
            <person name="Harrison R.J."/>
            <person name="Clarkson J.P."/>
        </authorList>
    </citation>
    <scope>NUCLEOTIDE SEQUENCE [LARGE SCALE GENOMIC DNA]</scope>
    <source>
        <strain evidence="3">FERA 1082</strain>
    </source>
</reference>
<feature type="region of interest" description="Disordered" evidence="1">
    <location>
        <begin position="1"/>
        <end position="33"/>
    </location>
</feature>
<name>A0A4Q4MYY0_9PLEO</name>
<accession>A0A4Q4MYY0</accession>
<dbReference type="EMBL" id="PDXA01000001">
    <property type="protein sequence ID" value="RYN62187.1"/>
    <property type="molecule type" value="Genomic_DNA"/>
</dbReference>
<dbReference type="AlphaFoldDB" id="A0A4Q4MYY0"/>
<dbReference type="Proteomes" id="UP000292402">
    <property type="component" value="Unassembled WGS sequence"/>
</dbReference>